<evidence type="ECO:0000313" key="3">
    <source>
        <dbReference type="Proteomes" id="UP000218890"/>
    </source>
</evidence>
<dbReference type="KEGG" id="hhk:HH1059_06710"/>
<dbReference type="AlphaFoldDB" id="A0A110B6Y3"/>
<dbReference type="EMBL" id="AP017372">
    <property type="protein sequence ID" value="BAU57358.1"/>
    <property type="molecule type" value="Genomic_DNA"/>
</dbReference>
<reference evidence="2" key="1">
    <citation type="submission" date="2016-02" db="EMBL/GenBank/DDBJ databases">
        <title>Halorhodospira halochloris DSM-1059 complete genome, version 2.</title>
        <authorList>
            <person name="Tsukatani Y."/>
        </authorList>
    </citation>
    <scope>NUCLEOTIDE SEQUENCE</scope>
    <source>
        <strain evidence="2">DSM 1059</strain>
    </source>
</reference>
<dbReference type="GO" id="GO:0003677">
    <property type="term" value="F:DNA binding"/>
    <property type="evidence" value="ECO:0007669"/>
    <property type="project" value="InterPro"/>
</dbReference>
<name>A0A110B6Y3_HALHR</name>
<evidence type="ECO:0000259" key="1">
    <source>
        <dbReference type="PROSITE" id="PS50943"/>
    </source>
</evidence>
<proteinExistence type="predicted"/>
<dbReference type="Gene3D" id="1.10.260.40">
    <property type="entry name" value="lambda repressor-like DNA-binding domains"/>
    <property type="match status" value="1"/>
</dbReference>
<gene>
    <name evidence="2" type="ORF">HH1059_06710</name>
</gene>
<organism evidence="2 3">
    <name type="scientific">Halorhodospira halochloris</name>
    <name type="common">Ectothiorhodospira halochloris</name>
    <dbReference type="NCBI Taxonomy" id="1052"/>
    <lineage>
        <taxon>Bacteria</taxon>
        <taxon>Pseudomonadati</taxon>
        <taxon>Pseudomonadota</taxon>
        <taxon>Gammaproteobacteria</taxon>
        <taxon>Chromatiales</taxon>
        <taxon>Ectothiorhodospiraceae</taxon>
        <taxon>Halorhodospira</taxon>
    </lineage>
</organism>
<protein>
    <recommendedName>
        <fullName evidence="1">HTH cro/C1-type domain-containing protein</fullName>
    </recommendedName>
</protein>
<dbReference type="CDD" id="cd00093">
    <property type="entry name" value="HTH_XRE"/>
    <property type="match status" value="1"/>
</dbReference>
<evidence type="ECO:0000313" key="2">
    <source>
        <dbReference type="EMBL" id="BAU57358.1"/>
    </source>
</evidence>
<dbReference type="Pfam" id="PF01381">
    <property type="entry name" value="HTH_3"/>
    <property type="match status" value="1"/>
</dbReference>
<dbReference type="OrthoDB" id="9796370at2"/>
<dbReference type="InterPro" id="IPR010982">
    <property type="entry name" value="Lambda_DNA-bd_dom_sf"/>
</dbReference>
<dbReference type="PROSITE" id="PS50943">
    <property type="entry name" value="HTH_CROC1"/>
    <property type="match status" value="1"/>
</dbReference>
<feature type="domain" description="HTH cro/C1-type" evidence="1">
    <location>
        <begin position="22"/>
        <end position="76"/>
    </location>
</feature>
<keyword evidence="3" id="KW-1185">Reference proteome</keyword>
<dbReference type="InterPro" id="IPR001387">
    <property type="entry name" value="Cro/C1-type_HTH"/>
</dbReference>
<accession>A0A110B6Y3</accession>
<dbReference type="RefSeq" id="WP_096408287.1">
    <property type="nucleotide sequence ID" value="NZ_AP017372.2"/>
</dbReference>
<dbReference type="Proteomes" id="UP000218890">
    <property type="component" value="Chromosome"/>
</dbReference>
<sequence>MSETSHKVFEIDLEVLALVAGLRAARAFLGLSQKDVSNGSGISVPTLNRLERLETSPQHRTVVRLKTYFNNIGVELVLNKNEGFYIKINLAALEYLKERYEKGEPITARGGMFKRK</sequence>
<dbReference type="SUPFAM" id="SSF47413">
    <property type="entry name" value="lambda repressor-like DNA-binding domains"/>
    <property type="match status" value="1"/>
</dbReference>